<evidence type="ECO:0000259" key="7">
    <source>
        <dbReference type="Pfam" id="PF00892"/>
    </source>
</evidence>
<evidence type="ECO:0000256" key="6">
    <source>
        <dbReference type="SAM" id="Phobius"/>
    </source>
</evidence>
<proteinExistence type="inferred from homology"/>
<keyword evidence="9" id="KW-1185">Reference proteome</keyword>
<evidence type="ECO:0000256" key="4">
    <source>
        <dbReference type="ARBA" id="ARBA00022989"/>
    </source>
</evidence>
<feature type="domain" description="EamA" evidence="7">
    <location>
        <begin position="158"/>
        <end position="294"/>
    </location>
</feature>
<dbReference type="GO" id="GO:0016020">
    <property type="term" value="C:membrane"/>
    <property type="evidence" value="ECO:0007669"/>
    <property type="project" value="UniProtKB-SubCell"/>
</dbReference>
<accession>A0A8J3RIY9</accession>
<dbReference type="PANTHER" id="PTHR32322">
    <property type="entry name" value="INNER MEMBRANE TRANSPORTER"/>
    <property type="match status" value="1"/>
</dbReference>
<dbReference type="Proteomes" id="UP000616724">
    <property type="component" value="Unassembled WGS sequence"/>
</dbReference>
<evidence type="ECO:0000256" key="1">
    <source>
        <dbReference type="ARBA" id="ARBA00004141"/>
    </source>
</evidence>
<feature type="transmembrane region" description="Helical" evidence="6">
    <location>
        <begin position="154"/>
        <end position="176"/>
    </location>
</feature>
<feature type="transmembrane region" description="Helical" evidence="6">
    <location>
        <begin position="12"/>
        <end position="34"/>
    </location>
</feature>
<reference evidence="8 9" key="1">
    <citation type="submission" date="2021-01" db="EMBL/GenBank/DDBJ databases">
        <title>Whole genome shotgun sequence of Planobispora longispora NBRC 13918.</title>
        <authorList>
            <person name="Komaki H."/>
            <person name="Tamura T."/>
        </authorList>
    </citation>
    <scope>NUCLEOTIDE SEQUENCE [LARGE SCALE GENOMIC DNA]</scope>
    <source>
        <strain evidence="8 9">NBRC 13918</strain>
    </source>
</reference>
<feature type="transmembrane region" description="Helical" evidence="6">
    <location>
        <begin position="221"/>
        <end position="243"/>
    </location>
</feature>
<dbReference type="PANTHER" id="PTHR32322:SF2">
    <property type="entry name" value="EAMA DOMAIN-CONTAINING PROTEIN"/>
    <property type="match status" value="1"/>
</dbReference>
<evidence type="ECO:0000256" key="2">
    <source>
        <dbReference type="ARBA" id="ARBA00007362"/>
    </source>
</evidence>
<feature type="transmembrane region" description="Helical" evidence="6">
    <location>
        <begin position="103"/>
        <end position="123"/>
    </location>
</feature>
<feature type="transmembrane region" description="Helical" evidence="6">
    <location>
        <begin position="188"/>
        <end position="209"/>
    </location>
</feature>
<evidence type="ECO:0000256" key="3">
    <source>
        <dbReference type="ARBA" id="ARBA00022692"/>
    </source>
</evidence>
<evidence type="ECO:0000313" key="8">
    <source>
        <dbReference type="EMBL" id="GIH75036.1"/>
    </source>
</evidence>
<evidence type="ECO:0000256" key="5">
    <source>
        <dbReference type="ARBA" id="ARBA00023136"/>
    </source>
</evidence>
<dbReference type="InterPro" id="IPR050638">
    <property type="entry name" value="AA-Vitamin_Transporters"/>
</dbReference>
<name>A0A8J3RIY9_9ACTN</name>
<feature type="domain" description="EamA" evidence="7">
    <location>
        <begin position="19"/>
        <end position="147"/>
    </location>
</feature>
<comment type="subcellular location">
    <subcellularLocation>
        <location evidence="1">Membrane</location>
        <topology evidence="1">Multi-pass membrane protein</topology>
    </subcellularLocation>
</comment>
<feature type="transmembrane region" description="Helical" evidence="6">
    <location>
        <begin position="130"/>
        <end position="148"/>
    </location>
</feature>
<dbReference type="InterPro" id="IPR000620">
    <property type="entry name" value="EamA_dom"/>
</dbReference>
<comment type="similarity">
    <text evidence="2">Belongs to the EamA transporter family.</text>
</comment>
<dbReference type="RefSeq" id="WP_203889748.1">
    <property type="nucleotide sequence ID" value="NZ_BOOH01000014.1"/>
</dbReference>
<feature type="transmembrane region" description="Helical" evidence="6">
    <location>
        <begin position="76"/>
        <end position="97"/>
    </location>
</feature>
<dbReference type="SUPFAM" id="SSF103481">
    <property type="entry name" value="Multidrug resistance efflux transporter EmrE"/>
    <property type="match status" value="2"/>
</dbReference>
<dbReference type="AlphaFoldDB" id="A0A8J3RIY9"/>
<dbReference type="Gene3D" id="1.10.3730.20">
    <property type="match status" value="1"/>
</dbReference>
<organism evidence="8 9">
    <name type="scientific">Planobispora longispora</name>
    <dbReference type="NCBI Taxonomy" id="28887"/>
    <lineage>
        <taxon>Bacteria</taxon>
        <taxon>Bacillati</taxon>
        <taxon>Actinomycetota</taxon>
        <taxon>Actinomycetes</taxon>
        <taxon>Streptosporangiales</taxon>
        <taxon>Streptosporangiaceae</taxon>
        <taxon>Planobispora</taxon>
    </lineage>
</organism>
<protein>
    <submittedName>
        <fullName evidence="8">Drug/metabolite exporter YedA</fullName>
    </submittedName>
</protein>
<dbReference type="Pfam" id="PF00892">
    <property type="entry name" value="EamA"/>
    <property type="match status" value="2"/>
</dbReference>
<evidence type="ECO:0000313" key="9">
    <source>
        <dbReference type="Proteomes" id="UP000616724"/>
    </source>
</evidence>
<gene>
    <name evidence="8" type="ORF">Plo01_14650</name>
</gene>
<feature type="transmembrane region" description="Helical" evidence="6">
    <location>
        <begin position="277"/>
        <end position="294"/>
    </location>
</feature>
<keyword evidence="3 6" id="KW-0812">Transmembrane</keyword>
<dbReference type="EMBL" id="BOOH01000014">
    <property type="protein sequence ID" value="GIH75036.1"/>
    <property type="molecule type" value="Genomic_DNA"/>
</dbReference>
<feature type="transmembrane region" description="Helical" evidence="6">
    <location>
        <begin position="46"/>
        <end position="64"/>
    </location>
</feature>
<feature type="transmembrane region" description="Helical" evidence="6">
    <location>
        <begin position="255"/>
        <end position="271"/>
    </location>
</feature>
<sequence>MSPDTADKRASLLVWGALAIVYVVWGSTYLGIMITIETIPPLTSGAMRFAVAALVLAAAVLLFGGPKAFRMTWKEFCGAAVVGLLLLTAGNGMVALAEQHISSGLAALLVASVPLWLVIFRIVTRDRPRVLTLTGVLVGFAGVAALSLTGGNGAGTTAGIVIILLASLSWSIGSFLSSRIPMPANPFAASAIEMVAGAAGLAATATVMGERLDLAAVSGRSWAALAYLILIGSLVGFTSYVWLLGNAPISLVSTYAYVNPVVAVVLGALILSEPVTVPMLAGGLVIVVGVALVVSTERRRQPAPADGEPVVAEATSTA</sequence>
<keyword evidence="5 6" id="KW-0472">Membrane</keyword>
<dbReference type="InterPro" id="IPR037185">
    <property type="entry name" value="EmrE-like"/>
</dbReference>
<keyword evidence="4 6" id="KW-1133">Transmembrane helix</keyword>
<comment type="caution">
    <text evidence="8">The sequence shown here is derived from an EMBL/GenBank/DDBJ whole genome shotgun (WGS) entry which is preliminary data.</text>
</comment>